<feature type="region of interest" description="Disordered" evidence="1">
    <location>
        <begin position="175"/>
        <end position="251"/>
    </location>
</feature>
<comment type="caution">
    <text evidence="2">The sequence shown here is derived from an EMBL/GenBank/DDBJ whole genome shotgun (WGS) entry which is preliminary data.</text>
</comment>
<evidence type="ECO:0000313" key="3">
    <source>
        <dbReference type="Proteomes" id="UP000193411"/>
    </source>
</evidence>
<feature type="region of interest" description="Disordered" evidence="1">
    <location>
        <begin position="1"/>
        <end position="35"/>
    </location>
</feature>
<dbReference type="Proteomes" id="UP000193411">
    <property type="component" value="Unassembled WGS sequence"/>
</dbReference>
<sequence length="251" mass="27811">MSISNEEDADDRCDSGLDASEQGNTNQPATRTRTRRRRPWTCIKVFDFAGYPGADLTSLGLCSTPQNPWTLTPAQSKLVVRVLDALLHHLCPAAVGLANASSYSCTPAQAWAQPALFRFLQLPGLREDMRSVAPDKMHEVIWGKADAGRIERCEEGNESMLEALIAQRMRELADRQEQQQWEDEWSDSGDDLPLSDRGDDEHEDEGDGGYEIAYGVSDNGPLWSQGGAWGQEEQVDGEWDGGEAENVNWAK</sequence>
<feature type="compositionally biased region" description="Acidic residues" evidence="1">
    <location>
        <begin position="233"/>
        <end position="243"/>
    </location>
</feature>
<accession>A0A1Y2HAP7</accession>
<name>A0A1Y2HAP7_9FUNG</name>
<evidence type="ECO:0000313" key="2">
    <source>
        <dbReference type="EMBL" id="ORZ31668.1"/>
    </source>
</evidence>
<organism evidence="2 3">
    <name type="scientific">Catenaria anguillulae PL171</name>
    <dbReference type="NCBI Taxonomy" id="765915"/>
    <lineage>
        <taxon>Eukaryota</taxon>
        <taxon>Fungi</taxon>
        <taxon>Fungi incertae sedis</taxon>
        <taxon>Blastocladiomycota</taxon>
        <taxon>Blastocladiomycetes</taxon>
        <taxon>Blastocladiales</taxon>
        <taxon>Catenariaceae</taxon>
        <taxon>Catenaria</taxon>
    </lineage>
</organism>
<feature type="compositionally biased region" description="Acidic residues" evidence="1">
    <location>
        <begin position="1"/>
        <end position="11"/>
    </location>
</feature>
<feature type="compositionally biased region" description="Acidic residues" evidence="1">
    <location>
        <begin position="180"/>
        <end position="190"/>
    </location>
</feature>
<reference evidence="2 3" key="1">
    <citation type="submission" date="2016-07" db="EMBL/GenBank/DDBJ databases">
        <title>Pervasive Adenine N6-methylation of Active Genes in Fungi.</title>
        <authorList>
            <consortium name="DOE Joint Genome Institute"/>
            <person name="Mondo S.J."/>
            <person name="Dannebaum R.O."/>
            <person name="Kuo R.C."/>
            <person name="Labutti K."/>
            <person name="Haridas S."/>
            <person name="Kuo A."/>
            <person name="Salamov A."/>
            <person name="Ahrendt S.R."/>
            <person name="Lipzen A."/>
            <person name="Sullivan W."/>
            <person name="Andreopoulos W.B."/>
            <person name="Clum A."/>
            <person name="Lindquist E."/>
            <person name="Daum C."/>
            <person name="Ramamoorthy G.K."/>
            <person name="Gryganskyi A."/>
            <person name="Culley D."/>
            <person name="Magnuson J.K."/>
            <person name="James T.Y."/>
            <person name="O'Malley M.A."/>
            <person name="Stajich J.E."/>
            <person name="Spatafora J.W."/>
            <person name="Visel A."/>
            <person name="Grigoriev I.V."/>
        </authorList>
    </citation>
    <scope>NUCLEOTIDE SEQUENCE [LARGE SCALE GENOMIC DNA]</scope>
    <source>
        <strain evidence="2 3">PL171</strain>
    </source>
</reference>
<gene>
    <name evidence="2" type="ORF">BCR44DRAFT_1441699</name>
</gene>
<protein>
    <submittedName>
        <fullName evidence="2">Uncharacterized protein</fullName>
    </submittedName>
</protein>
<dbReference type="EMBL" id="MCFL01000056">
    <property type="protein sequence ID" value="ORZ31668.1"/>
    <property type="molecule type" value="Genomic_DNA"/>
</dbReference>
<dbReference type="AlphaFoldDB" id="A0A1Y2HAP7"/>
<keyword evidence="3" id="KW-1185">Reference proteome</keyword>
<evidence type="ECO:0000256" key="1">
    <source>
        <dbReference type="SAM" id="MobiDB-lite"/>
    </source>
</evidence>
<proteinExistence type="predicted"/>